<evidence type="ECO:0000256" key="1">
    <source>
        <dbReference type="ARBA" id="ARBA00022676"/>
    </source>
</evidence>
<dbReference type="AlphaFoldDB" id="A0A9D9ITH0"/>
<proteinExistence type="predicted"/>
<evidence type="ECO:0000259" key="4">
    <source>
        <dbReference type="Pfam" id="PF00535"/>
    </source>
</evidence>
<feature type="transmembrane region" description="Helical" evidence="3">
    <location>
        <begin position="300"/>
        <end position="319"/>
    </location>
</feature>
<reference evidence="5" key="2">
    <citation type="journal article" date="2021" name="PeerJ">
        <title>Extensive microbial diversity within the chicken gut microbiome revealed by metagenomics and culture.</title>
        <authorList>
            <person name="Gilroy R."/>
            <person name="Ravi A."/>
            <person name="Getino M."/>
            <person name="Pursley I."/>
            <person name="Horton D.L."/>
            <person name="Alikhan N.F."/>
            <person name="Baker D."/>
            <person name="Gharbi K."/>
            <person name="Hall N."/>
            <person name="Watson M."/>
            <person name="Adriaenssens E.M."/>
            <person name="Foster-Nyarko E."/>
            <person name="Jarju S."/>
            <person name="Secka A."/>
            <person name="Antonio M."/>
            <person name="Oren A."/>
            <person name="Chaudhuri R.R."/>
            <person name="La Ragione R."/>
            <person name="Hildebrand F."/>
            <person name="Pallen M.J."/>
        </authorList>
    </citation>
    <scope>NUCLEOTIDE SEQUENCE</scope>
    <source>
        <strain evidence="5">2478</strain>
    </source>
</reference>
<dbReference type="Pfam" id="PF00535">
    <property type="entry name" value="Glycos_transf_2"/>
    <property type="match status" value="1"/>
</dbReference>
<evidence type="ECO:0000256" key="2">
    <source>
        <dbReference type="ARBA" id="ARBA00022679"/>
    </source>
</evidence>
<dbReference type="GO" id="GO:0016758">
    <property type="term" value="F:hexosyltransferase activity"/>
    <property type="evidence" value="ECO:0007669"/>
    <property type="project" value="UniProtKB-ARBA"/>
</dbReference>
<dbReference type="Proteomes" id="UP000823771">
    <property type="component" value="Unassembled WGS sequence"/>
</dbReference>
<dbReference type="PANTHER" id="PTHR22916">
    <property type="entry name" value="GLYCOSYLTRANSFERASE"/>
    <property type="match status" value="1"/>
</dbReference>
<feature type="domain" description="Glycosyltransferase 2-like" evidence="4">
    <location>
        <begin position="7"/>
        <end position="149"/>
    </location>
</feature>
<accession>A0A9D9ITH0</accession>
<gene>
    <name evidence="5" type="ORF">IAB80_06825</name>
</gene>
<keyword evidence="2" id="KW-0808">Transferase</keyword>
<dbReference type="InterPro" id="IPR029044">
    <property type="entry name" value="Nucleotide-diphossugar_trans"/>
</dbReference>
<name>A0A9D9ITH0_9BACT</name>
<dbReference type="PANTHER" id="PTHR22916:SF51">
    <property type="entry name" value="GLYCOSYLTRANSFERASE EPSH-RELATED"/>
    <property type="match status" value="1"/>
</dbReference>
<keyword evidence="3" id="KW-0472">Membrane</keyword>
<dbReference type="CDD" id="cd00761">
    <property type="entry name" value="Glyco_tranf_GTA_type"/>
    <property type="match status" value="1"/>
</dbReference>
<evidence type="ECO:0000313" key="6">
    <source>
        <dbReference type="Proteomes" id="UP000823771"/>
    </source>
</evidence>
<keyword evidence="1" id="KW-0328">Glycosyltransferase</keyword>
<comment type="caution">
    <text evidence="5">The sequence shown here is derived from an EMBL/GenBank/DDBJ whole genome shotgun (WGS) entry which is preliminary data.</text>
</comment>
<dbReference type="InterPro" id="IPR001173">
    <property type="entry name" value="Glyco_trans_2-like"/>
</dbReference>
<dbReference type="EMBL" id="JADILZ010000060">
    <property type="protein sequence ID" value="MBO8478583.1"/>
    <property type="molecule type" value="Genomic_DNA"/>
</dbReference>
<keyword evidence="3" id="KW-1133">Transmembrane helix</keyword>
<evidence type="ECO:0000256" key="3">
    <source>
        <dbReference type="SAM" id="Phobius"/>
    </source>
</evidence>
<keyword evidence="3" id="KW-0812">Transmembrane</keyword>
<evidence type="ECO:0000313" key="5">
    <source>
        <dbReference type="EMBL" id="MBO8478583.1"/>
    </source>
</evidence>
<dbReference type="SUPFAM" id="SSF53448">
    <property type="entry name" value="Nucleotide-diphospho-sugar transferases"/>
    <property type="match status" value="1"/>
</dbReference>
<dbReference type="Gene3D" id="3.90.550.10">
    <property type="entry name" value="Spore Coat Polysaccharide Biosynthesis Protein SpsA, Chain A"/>
    <property type="match status" value="1"/>
</dbReference>
<protein>
    <submittedName>
        <fullName evidence="5">Glycosyltransferase family 2 protein</fullName>
    </submittedName>
</protein>
<reference evidence="5" key="1">
    <citation type="submission" date="2020-10" db="EMBL/GenBank/DDBJ databases">
        <authorList>
            <person name="Gilroy R."/>
        </authorList>
    </citation>
    <scope>NUCLEOTIDE SEQUENCE</scope>
    <source>
        <strain evidence="5">2478</strain>
    </source>
</reference>
<organism evidence="5 6">
    <name type="scientific">Candidatus Cryptobacteroides excrementipullorum</name>
    <dbReference type="NCBI Taxonomy" id="2840761"/>
    <lineage>
        <taxon>Bacteria</taxon>
        <taxon>Pseudomonadati</taxon>
        <taxon>Bacteroidota</taxon>
        <taxon>Bacteroidia</taxon>
        <taxon>Bacteroidales</taxon>
        <taxon>Candidatus Cryptobacteroides</taxon>
    </lineage>
</organism>
<sequence length="331" mass="39009">MNRFKVSVIVPVYNVSHYIERCSRSLFEQTLEDIEFIFIDDCSNDDSVEVLKRTIDDYPAVANKVNIVRYTENHGPSVARNTGLKMATGEYVAFCDSDDWVSPDIYRQLYKSGKKADADICYCDYFSVCDGKVRNEHAPECSGSKEDFLRKYIGHGLTVLWDKIVRRELLSVNNLRFPDDIVYCEDFWFTVRLIYQSDKIVKVDLPLYYYNRDNSSSLLNRSSSRVMQDMLKSYLETIDFFSRNGVLSKFKKEMSWRILGCKQDLVLDKNKHKEFLSIYPESHSYILSCPNQFCNRKIKIMMWLLVHHFGFFVMCINSVRKYLRRQKSLYV</sequence>